<dbReference type="OMA" id="FEPGDQF"/>
<evidence type="ECO:0000256" key="7">
    <source>
        <dbReference type="ARBA" id="ARBA00024849"/>
    </source>
</evidence>
<evidence type="ECO:0000256" key="4">
    <source>
        <dbReference type="ARBA" id="ARBA00023110"/>
    </source>
</evidence>
<dbReference type="GO" id="GO:0051083">
    <property type="term" value="P:'de novo' cotranslational protein folding"/>
    <property type="evidence" value="ECO:0007669"/>
    <property type="project" value="TreeGrafter"/>
</dbReference>
<dbReference type="EC" id="5.2.1.8" evidence="3"/>
<feature type="domain" description="Trigger factor ribosome-binding bacterial" evidence="8">
    <location>
        <begin position="89"/>
        <end position="206"/>
    </location>
</feature>
<comment type="catalytic activity">
    <reaction evidence="1">
        <text>[protein]-peptidylproline (omega=180) = [protein]-peptidylproline (omega=0)</text>
        <dbReference type="Rhea" id="RHEA:16237"/>
        <dbReference type="Rhea" id="RHEA-COMP:10747"/>
        <dbReference type="Rhea" id="RHEA-COMP:10748"/>
        <dbReference type="ChEBI" id="CHEBI:83833"/>
        <dbReference type="ChEBI" id="CHEBI:83834"/>
        <dbReference type="EC" id="5.2.1.8"/>
    </reaction>
</comment>
<dbReference type="Gramene" id="PSS32807">
    <property type="protein sequence ID" value="PSS32807"/>
    <property type="gene ID" value="CEY00_Acc03107"/>
</dbReference>
<comment type="function">
    <text evidence="7">Involved in protein export. Acts as a chaperone by maintaining the newly synthesized protein in an open conformation. Functions as a peptidyl-prolyl cis-trans isomerase.</text>
</comment>
<dbReference type="Proteomes" id="UP000241394">
    <property type="component" value="Chromosome LG3"/>
</dbReference>
<keyword evidence="10" id="KW-1185">Reference proteome</keyword>
<gene>
    <name evidence="9" type="ORF">CEY00_Acc03107</name>
</gene>
<dbReference type="GO" id="GO:0015031">
    <property type="term" value="P:protein transport"/>
    <property type="evidence" value="ECO:0007669"/>
    <property type="project" value="InterPro"/>
</dbReference>
<evidence type="ECO:0000256" key="1">
    <source>
        <dbReference type="ARBA" id="ARBA00000971"/>
    </source>
</evidence>
<evidence type="ECO:0000256" key="2">
    <source>
        <dbReference type="ARBA" id="ARBA00005464"/>
    </source>
</evidence>
<dbReference type="FunFam" id="3.30.70.1050:FF:000004">
    <property type="entry name" value="Trigger factor"/>
    <property type="match status" value="1"/>
</dbReference>
<evidence type="ECO:0000256" key="3">
    <source>
        <dbReference type="ARBA" id="ARBA00013194"/>
    </source>
</evidence>
<dbReference type="Pfam" id="PF05697">
    <property type="entry name" value="Trigger_N"/>
    <property type="match status" value="1"/>
</dbReference>
<dbReference type="PANTHER" id="PTHR30560">
    <property type="entry name" value="TRIGGER FACTOR CHAPERONE AND PEPTIDYL-PROLYL CIS/TRANS ISOMERASE"/>
    <property type="match status" value="1"/>
</dbReference>
<reference evidence="10" key="2">
    <citation type="journal article" date="2018" name="BMC Genomics">
        <title>A manually annotated Actinidia chinensis var. chinensis (kiwifruit) genome highlights the challenges associated with draft genomes and gene prediction in plants.</title>
        <authorList>
            <person name="Pilkington S.M."/>
            <person name="Crowhurst R."/>
            <person name="Hilario E."/>
            <person name="Nardozza S."/>
            <person name="Fraser L."/>
            <person name="Peng Y."/>
            <person name="Gunaseelan K."/>
            <person name="Simpson R."/>
            <person name="Tahir J."/>
            <person name="Deroles S.C."/>
            <person name="Templeton K."/>
            <person name="Luo Z."/>
            <person name="Davy M."/>
            <person name="Cheng C."/>
            <person name="McNeilage M."/>
            <person name="Scaglione D."/>
            <person name="Liu Y."/>
            <person name="Zhang Q."/>
            <person name="Datson P."/>
            <person name="De Silva N."/>
            <person name="Gardiner S.E."/>
            <person name="Bassett H."/>
            <person name="Chagne D."/>
            <person name="McCallum J."/>
            <person name="Dzierzon H."/>
            <person name="Deng C."/>
            <person name="Wang Y.Y."/>
            <person name="Barron L."/>
            <person name="Manako K."/>
            <person name="Bowen J."/>
            <person name="Foster T.M."/>
            <person name="Erridge Z.A."/>
            <person name="Tiffin H."/>
            <person name="Waite C.N."/>
            <person name="Davies K.M."/>
            <person name="Grierson E.P."/>
            <person name="Laing W.A."/>
            <person name="Kirk R."/>
            <person name="Chen X."/>
            <person name="Wood M."/>
            <person name="Montefiori M."/>
            <person name="Brummell D.A."/>
            <person name="Schwinn K.E."/>
            <person name="Catanach A."/>
            <person name="Fullerton C."/>
            <person name="Li D."/>
            <person name="Meiyalaghan S."/>
            <person name="Nieuwenhuizen N."/>
            <person name="Read N."/>
            <person name="Prakash R."/>
            <person name="Hunter D."/>
            <person name="Zhang H."/>
            <person name="McKenzie M."/>
            <person name="Knabel M."/>
            <person name="Harris A."/>
            <person name="Allan A.C."/>
            <person name="Gleave A."/>
            <person name="Chen A."/>
            <person name="Janssen B.J."/>
            <person name="Plunkett B."/>
            <person name="Ampomah-Dwamena C."/>
            <person name="Voogd C."/>
            <person name="Leif D."/>
            <person name="Lafferty D."/>
            <person name="Souleyre E.J.F."/>
            <person name="Varkonyi-Gasic E."/>
            <person name="Gambi F."/>
            <person name="Hanley J."/>
            <person name="Yao J.L."/>
            <person name="Cheung J."/>
            <person name="David K.M."/>
            <person name="Warren B."/>
            <person name="Marsh K."/>
            <person name="Snowden K.C."/>
            <person name="Lin-Wang K."/>
            <person name="Brian L."/>
            <person name="Martinez-Sanchez M."/>
            <person name="Wang M."/>
            <person name="Ileperuma N."/>
            <person name="Macnee N."/>
            <person name="Campin R."/>
            <person name="McAtee P."/>
            <person name="Drummond R.S.M."/>
            <person name="Espley R.V."/>
            <person name="Ireland H.S."/>
            <person name="Wu R."/>
            <person name="Atkinson R.G."/>
            <person name="Karunairetnam S."/>
            <person name="Bulley S."/>
            <person name="Chunkath S."/>
            <person name="Hanley Z."/>
            <person name="Storey R."/>
            <person name="Thrimawithana A.H."/>
            <person name="Thomson S."/>
            <person name="David C."/>
            <person name="Testolin R."/>
            <person name="Huang H."/>
            <person name="Hellens R.P."/>
            <person name="Schaffer R.J."/>
        </authorList>
    </citation>
    <scope>NUCLEOTIDE SEQUENCE [LARGE SCALE GENOMIC DNA]</scope>
    <source>
        <strain evidence="10">cv. Red5</strain>
    </source>
</reference>
<dbReference type="AlphaFoldDB" id="A0A2R6RS19"/>
<dbReference type="Gene3D" id="3.30.70.1050">
    <property type="entry name" value="Trigger factor ribosome-binding domain"/>
    <property type="match status" value="1"/>
</dbReference>
<accession>A0A2R6RS19</accession>
<dbReference type="SUPFAM" id="SSF102735">
    <property type="entry name" value="Trigger factor ribosome-binding domain"/>
    <property type="match status" value="1"/>
</dbReference>
<keyword evidence="6" id="KW-0413">Isomerase</keyword>
<reference evidence="9 10" key="1">
    <citation type="submission" date="2017-07" db="EMBL/GenBank/DDBJ databases">
        <title>An improved, manually edited Actinidia chinensis var. chinensis (kiwifruit) genome highlights the challenges associated with draft genomes and gene prediction in plants.</title>
        <authorList>
            <person name="Pilkington S."/>
            <person name="Crowhurst R."/>
            <person name="Hilario E."/>
            <person name="Nardozza S."/>
            <person name="Fraser L."/>
            <person name="Peng Y."/>
            <person name="Gunaseelan K."/>
            <person name="Simpson R."/>
            <person name="Tahir J."/>
            <person name="Deroles S."/>
            <person name="Templeton K."/>
            <person name="Luo Z."/>
            <person name="Davy M."/>
            <person name="Cheng C."/>
            <person name="Mcneilage M."/>
            <person name="Scaglione D."/>
            <person name="Liu Y."/>
            <person name="Zhang Q."/>
            <person name="Datson P."/>
            <person name="De Silva N."/>
            <person name="Gardiner S."/>
            <person name="Bassett H."/>
            <person name="Chagne D."/>
            <person name="Mccallum J."/>
            <person name="Dzierzon H."/>
            <person name="Deng C."/>
            <person name="Wang Y.-Y."/>
            <person name="Barron N."/>
            <person name="Manako K."/>
            <person name="Bowen J."/>
            <person name="Foster T."/>
            <person name="Erridge Z."/>
            <person name="Tiffin H."/>
            <person name="Waite C."/>
            <person name="Davies K."/>
            <person name="Grierson E."/>
            <person name="Laing W."/>
            <person name="Kirk R."/>
            <person name="Chen X."/>
            <person name="Wood M."/>
            <person name="Montefiori M."/>
            <person name="Brummell D."/>
            <person name="Schwinn K."/>
            <person name="Catanach A."/>
            <person name="Fullerton C."/>
            <person name="Li D."/>
            <person name="Meiyalaghan S."/>
            <person name="Nieuwenhuizen N."/>
            <person name="Read N."/>
            <person name="Prakash R."/>
            <person name="Hunter D."/>
            <person name="Zhang H."/>
            <person name="Mckenzie M."/>
            <person name="Knabel M."/>
            <person name="Harris A."/>
            <person name="Allan A."/>
            <person name="Chen A."/>
            <person name="Janssen B."/>
            <person name="Plunkett B."/>
            <person name="Dwamena C."/>
            <person name="Voogd C."/>
            <person name="Leif D."/>
            <person name="Lafferty D."/>
            <person name="Souleyre E."/>
            <person name="Varkonyi-Gasic E."/>
            <person name="Gambi F."/>
            <person name="Hanley J."/>
            <person name="Yao J.-L."/>
            <person name="Cheung J."/>
            <person name="David K."/>
            <person name="Warren B."/>
            <person name="Marsh K."/>
            <person name="Snowden K."/>
            <person name="Lin-Wang K."/>
            <person name="Brian L."/>
            <person name="Martinez-Sanchez M."/>
            <person name="Wang M."/>
            <person name="Ileperuma N."/>
            <person name="Macnee N."/>
            <person name="Campin R."/>
            <person name="Mcatee P."/>
            <person name="Drummond R."/>
            <person name="Espley R."/>
            <person name="Ireland H."/>
            <person name="Wu R."/>
            <person name="Atkinson R."/>
            <person name="Karunairetnam S."/>
            <person name="Bulley S."/>
            <person name="Chunkath S."/>
            <person name="Hanley Z."/>
            <person name="Storey R."/>
            <person name="Thrimawithana A."/>
            <person name="Thomson S."/>
            <person name="David C."/>
            <person name="Testolin R."/>
        </authorList>
    </citation>
    <scope>NUCLEOTIDE SEQUENCE [LARGE SCALE GENOMIC DNA]</scope>
    <source>
        <strain evidence="10">cv. Red5</strain>
        <tissue evidence="9">Young leaf</tissue>
    </source>
</reference>
<evidence type="ECO:0000313" key="9">
    <source>
        <dbReference type="EMBL" id="PSS32807.1"/>
    </source>
</evidence>
<dbReference type="GO" id="GO:0043022">
    <property type="term" value="F:ribosome binding"/>
    <property type="evidence" value="ECO:0007669"/>
    <property type="project" value="TreeGrafter"/>
</dbReference>
<sequence length="215" mass="24100">MEIAINTRFLGFNPKIVKYKQNADVFILNLSPKRERFTLQIRHNAKEFHERACRKNLSVVCAVSSGVKDIDISTSQCEDFSFSAGGTSKANKLRISVKVSGAKTQAIFDDVFYKMVADAQPIPGFRRIKGGKTPDIPRDVLLQVLGPSKVYKQVIKKVINSTIAEYVEKESLAVTKDLSVEQSFEDLEAAFEPGDQFSFDAVLQLRELNEMNTET</sequence>
<protein>
    <recommendedName>
        <fullName evidence="3">peptidylprolyl isomerase</fullName>
        <ecNumber evidence="3">5.2.1.8</ecNumber>
    </recommendedName>
</protein>
<keyword evidence="4" id="KW-0697">Rotamase</keyword>
<keyword evidence="5" id="KW-0143">Chaperone</keyword>
<comment type="similarity">
    <text evidence="2">Belongs to the FKBP-type PPIase family. Tig subfamily.</text>
</comment>
<evidence type="ECO:0000313" key="10">
    <source>
        <dbReference type="Proteomes" id="UP000241394"/>
    </source>
</evidence>
<name>A0A2R6RS19_ACTCC</name>
<evidence type="ECO:0000256" key="5">
    <source>
        <dbReference type="ARBA" id="ARBA00023186"/>
    </source>
</evidence>
<dbReference type="InterPro" id="IPR008881">
    <property type="entry name" value="Trigger_fac_ribosome-bd_bac"/>
</dbReference>
<dbReference type="PANTHER" id="PTHR30560:SF5">
    <property type="entry name" value="OS09G0515400 PROTEIN"/>
    <property type="match status" value="1"/>
</dbReference>
<dbReference type="FunCoup" id="A0A2R6RS19">
    <property type="interactions" value="2683"/>
</dbReference>
<dbReference type="STRING" id="1590841.A0A2R6RS19"/>
<dbReference type="OrthoDB" id="1881930at2759"/>
<comment type="caution">
    <text evidence="9">The sequence shown here is derived from an EMBL/GenBank/DDBJ whole genome shotgun (WGS) entry which is preliminary data.</text>
</comment>
<dbReference type="EMBL" id="NKQK01000003">
    <property type="protein sequence ID" value="PSS32807.1"/>
    <property type="molecule type" value="Genomic_DNA"/>
</dbReference>
<dbReference type="InterPro" id="IPR036611">
    <property type="entry name" value="Trigger_fac_ribosome-bd_sf"/>
</dbReference>
<dbReference type="InParanoid" id="A0A2R6RS19"/>
<dbReference type="GO" id="GO:0043335">
    <property type="term" value="P:protein unfolding"/>
    <property type="evidence" value="ECO:0007669"/>
    <property type="project" value="TreeGrafter"/>
</dbReference>
<organism evidence="9 10">
    <name type="scientific">Actinidia chinensis var. chinensis</name>
    <name type="common">Chinese soft-hair kiwi</name>
    <dbReference type="NCBI Taxonomy" id="1590841"/>
    <lineage>
        <taxon>Eukaryota</taxon>
        <taxon>Viridiplantae</taxon>
        <taxon>Streptophyta</taxon>
        <taxon>Embryophyta</taxon>
        <taxon>Tracheophyta</taxon>
        <taxon>Spermatophyta</taxon>
        <taxon>Magnoliopsida</taxon>
        <taxon>eudicotyledons</taxon>
        <taxon>Gunneridae</taxon>
        <taxon>Pentapetalae</taxon>
        <taxon>asterids</taxon>
        <taxon>Ericales</taxon>
        <taxon>Actinidiaceae</taxon>
        <taxon>Actinidia</taxon>
    </lineage>
</organism>
<evidence type="ECO:0000256" key="6">
    <source>
        <dbReference type="ARBA" id="ARBA00023235"/>
    </source>
</evidence>
<dbReference type="GO" id="GO:0044183">
    <property type="term" value="F:protein folding chaperone"/>
    <property type="evidence" value="ECO:0007669"/>
    <property type="project" value="TreeGrafter"/>
</dbReference>
<dbReference type="GO" id="GO:0003755">
    <property type="term" value="F:peptidyl-prolyl cis-trans isomerase activity"/>
    <property type="evidence" value="ECO:0007669"/>
    <property type="project" value="UniProtKB-KW"/>
</dbReference>
<dbReference type="InterPro" id="IPR005215">
    <property type="entry name" value="Trig_fac"/>
</dbReference>
<evidence type="ECO:0000259" key="8">
    <source>
        <dbReference type="Pfam" id="PF05697"/>
    </source>
</evidence>
<proteinExistence type="inferred from homology"/>